<keyword evidence="2" id="KW-1003">Cell membrane</keyword>
<dbReference type="Pfam" id="PF07686">
    <property type="entry name" value="V-set"/>
    <property type="match status" value="1"/>
</dbReference>
<dbReference type="InterPro" id="IPR003599">
    <property type="entry name" value="Ig_sub"/>
</dbReference>
<dbReference type="GO" id="GO:0031295">
    <property type="term" value="P:T cell costimulation"/>
    <property type="evidence" value="ECO:0007669"/>
    <property type="project" value="TreeGrafter"/>
</dbReference>
<dbReference type="GO" id="GO:0009897">
    <property type="term" value="C:external side of plasma membrane"/>
    <property type="evidence" value="ECO:0007669"/>
    <property type="project" value="TreeGrafter"/>
</dbReference>
<dbReference type="GO" id="GO:0006955">
    <property type="term" value="P:immune response"/>
    <property type="evidence" value="ECO:0007669"/>
    <property type="project" value="TreeGrafter"/>
</dbReference>
<dbReference type="InterPro" id="IPR013106">
    <property type="entry name" value="Ig_V-set"/>
</dbReference>
<evidence type="ECO:0000256" key="9">
    <source>
        <dbReference type="ARBA" id="ARBA00023180"/>
    </source>
</evidence>
<keyword evidence="5 12" id="KW-1133">Transmembrane helix</keyword>
<evidence type="ECO:0000256" key="13">
    <source>
        <dbReference type="SAM" id="SignalP"/>
    </source>
</evidence>
<dbReference type="GO" id="GO:0071222">
    <property type="term" value="P:cellular response to lipopolysaccharide"/>
    <property type="evidence" value="ECO:0007669"/>
    <property type="project" value="TreeGrafter"/>
</dbReference>
<evidence type="ECO:0000256" key="3">
    <source>
        <dbReference type="ARBA" id="ARBA00022692"/>
    </source>
</evidence>
<evidence type="ECO:0000256" key="11">
    <source>
        <dbReference type="SAM" id="MobiDB-lite"/>
    </source>
</evidence>
<dbReference type="Proteomes" id="UP000287033">
    <property type="component" value="Unassembled WGS sequence"/>
</dbReference>
<proteinExistence type="predicted"/>
<feature type="signal peptide" evidence="13">
    <location>
        <begin position="1"/>
        <end position="21"/>
    </location>
</feature>
<dbReference type="Pfam" id="PF07654">
    <property type="entry name" value="C1-set"/>
    <property type="match status" value="1"/>
</dbReference>
<keyword evidence="6 12" id="KW-0472">Membrane</keyword>
<dbReference type="InterPro" id="IPR013783">
    <property type="entry name" value="Ig-like_fold"/>
</dbReference>
<evidence type="ECO:0000313" key="16">
    <source>
        <dbReference type="Proteomes" id="UP000287033"/>
    </source>
</evidence>
<dbReference type="PANTHER" id="PTHR25466:SF14">
    <property type="entry name" value="BUTYROPHILIN SUBFAMILY 2 MEMBER A2-LIKE-RELATED"/>
    <property type="match status" value="1"/>
</dbReference>
<dbReference type="EMBL" id="BEZZ01000124">
    <property type="protein sequence ID" value="GCC26424.1"/>
    <property type="molecule type" value="Genomic_DNA"/>
</dbReference>
<keyword evidence="4 13" id="KW-0732">Signal</keyword>
<dbReference type="OrthoDB" id="9940220at2759"/>
<keyword evidence="3 12" id="KW-0812">Transmembrane</keyword>
<dbReference type="GO" id="GO:0042130">
    <property type="term" value="P:negative regulation of T cell proliferation"/>
    <property type="evidence" value="ECO:0007669"/>
    <property type="project" value="TreeGrafter"/>
</dbReference>
<dbReference type="InterPro" id="IPR036179">
    <property type="entry name" value="Ig-like_dom_sf"/>
</dbReference>
<dbReference type="STRING" id="137246.A0A401S7P7"/>
<dbReference type="SMART" id="SM00407">
    <property type="entry name" value="IGc1"/>
    <property type="match status" value="1"/>
</dbReference>
<dbReference type="AlphaFoldDB" id="A0A401S7P7"/>
<evidence type="ECO:0000256" key="6">
    <source>
        <dbReference type="ARBA" id="ARBA00023136"/>
    </source>
</evidence>
<evidence type="ECO:0000256" key="8">
    <source>
        <dbReference type="ARBA" id="ARBA00023170"/>
    </source>
</evidence>
<evidence type="ECO:0000256" key="12">
    <source>
        <dbReference type="SAM" id="Phobius"/>
    </source>
</evidence>
<dbReference type="CDD" id="cd00098">
    <property type="entry name" value="IgC1"/>
    <property type="match status" value="1"/>
</dbReference>
<accession>A0A401S7P7</accession>
<evidence type="ECO:0000256" key="10">
    <source>
        <dbReference type="ARBA" id="ARBA00023319"/>
    </source>
</evidence>
<dbReference type="PANTHER" id="PTHR25466">
    <property type="entry name" value="T-LYMPHOCYTE ACTIVATION ANTIGEN"/>
    <property type="match status" value="1"/>
</dbReference>
<evidence type="ECO:0000259" key="14">
    <source>
        <dbReference type="PROSITE" id="PS50835"/>
    </source>
</evidence>
<dbReference type="PROSITE" id="PS50835">
    <property type="entry name" value="IG_LIKE"/>
    <property type="match status" value="2"/>
</dbReference>
<dbReference type="PROSITE" id="PS00290">
    <property type="entry name" value="IG_MHC"/>
    <property type="match status" value="1"/>
</dbReference>
<evidence type="ECO:0000256" key="5">
    <source>
        <dbReference type="ARBA" id="ARBA00022989"/>
    </source>
</evidence>
<comment type="subcellular location">
    <subcellularLocation>
        <location evidence="1">Cell membrane</location>
        <topology evidence="1">Single-pass type I membrane protein</topology>
    </subcellularLocation>
</comment>
<evidence type="ECO:0000256" key="1">
    <source>
        <dbReference type="ARBA" id="ARBA00004251"/>
    </source>
</evidence>
<feature type="chain" id="PRO_5018966480" description="Ig-like domain-containing protein" evidence="13">
    <location>
        <begin position="22"/>
        <end position="323"/>
    </location>
</feature>
<feature type="region of interest" description="Disordered" evidence="11">
    <location>
        <begin position="276"/>
        <end position="323"/>
    </location>
</feature>
<evidence type="ECO:0000256" key="4">
    <source>
        <dbReference type="ARBA" id="ARBA00022729"/>
    </source>
</evidence>
<dbReference type="GO" id="GO:0007166">
    <property type="term" value="P:cell surface receptor signaling pathway"/>
    <property type="evidence" value="ECO:0007669"/>
    <property type="project" value="TreeGrafter"/>
</dbReference>
<evidence type="ECO:0000313" key="15">
    <source>
        <dbReference type="EMBL" id="GCC26424.1"/>
    </source>
</evidence>
<protein>
    <recommendedName>
        <fullName evidence="14">Ig-like domain-containing protein</fullName>
    </recommendedName>
</protein>
<dbReference type="InterPro" id="IPR007110">
    <property type="entry name" value="Ig-like_dom"/>
</dbReference>
<feature type="transmembrane region" description="Helical" evidence="12">
    <location>
        <begin position="228"/>
        <end position="253"/>
    </location>
</feature>
<comment type="caution">
    <text evidence="15">The sequence shown here is derived from an EMBL/GenBank/DDBJ whole genome shotgun (WGS) entry which is preliminary data.</text>
</comment>
<keyword evidence="8" id="KW-0675">Receptor</keyword>
<feature type="domain" description="Ig-like" evidence="14">
    <location>
        <begin position="9"/>
        <end position="119"/>
    </location>
</feature>
<dbReference type="CDD" id="cd00099">
    <property type="entry name" value="IgV"/>
    <property type="match status" value="1"/>
</dbReference>
<keyword evidence="10" id="KW-0393">Immunoglobulin domain</keyword>
<organism evidence="15 16">
    <name type="scientific">Chiloscyllium punctatum</name>
    <name type="common">Brownbanded bambooshark</name>
    <name type="synonym">Hemiscyllium punctatum</name>
    <dbReference type="NCBI Taxonomy" id="137246"/>
    <lineage>
        <taxon>Eukaryota</taxon>
        <taxon>Metazoa</taxon>
        <taxon>Chordata</taxon>
        <taxon>Craniata</taxon>
        <taxon>Vertebrata</taxon>
        <taxon>Chondrichthyes</taxon>
        <taxon>Elasmobranchii</taxon>
        <taxon>Galeomorphii</taxon>
        <taxon>Galeoidea</taxon>
        <taxon>Orectolobiformes</taxon>
        <taxon>Hemiscylliidae</taxon>
        <taxon>Chiloscyllium</taxon>
    </lineage>
</organism>
<keyword evidence="9" id="KW-0325">Glycoprotein</keyword>
<name>A0A401S7P7_CHIPU</name>
<evidence type="ECO:0000256" key="7">
    <source>
        <dbReference type="ARBA" id="ARBA00023157"/>
    </source>
</evidence>
<dbReference type="InterPro" id="IPR051713">
    <property type="entry name" value="T-cell_Activation_Regulation"/>
</dbReference>
<dbReference type="InterPro" id="IPR003006">
    <property type="entry name" value="Ig/MHC_CS"/>
</dbReference>
<reference evidence="15 16" key="1">
    <citation type="journal article" date="2018" name="Nat. Ecol. Evol.">
        <title>Shark genomes provide insights into elasmobranch evolution and the origin of vertebrates.</title>
        <authorList>
            <person name="Hara Y"/>
            <person name="Yamaguchi K"/>
            <person name="Onimaru K"/>
            <person name="Kadota M"/>
            <person name="Koyanagi M"/>
            <person name="Keeley SD"/>
            <person name="Tatsumi K"/>
            <person name="Tanaka K"/>
            <person name="Motone F"/>
            <person name="Kageyama Y"/>
            <person name="Nozu R"/>
            <person name="Adachi N"/>
            <person name="Nishimura O"/>
            <person name="Nakagawa R"/>
            <person name="Tanegashima C"/>
            <person name="Kiyatake I"/>
            <person name="Matsumoto R"/>
            <person name="Murakumo K"/>
            <person name="Nishida K"/>
            <person name="Terakita A"/>
            <person name="Kuratani S"/>
            <person name="Sato K"/>
            <person name="Hyodo S Kuraku.S."/>
        </authorList>
    </citation>
    <scope>NUCLEOTIDE SEQUENCE [LARGE SCALE GENOMIC DNA]</scope>
</reference>
<evidence type="ECO:0000256" key="2">
    <source>
        <dbReference type="ARBA" id="ARBA00022475"/>
    </source>
</evidence>
<dbReference type="SMART" id="SM00409">
    <property type="entry name" value="IG"/>
    <property type="match status" value="2"/>
</dbReference>
<gene>
    <name evidence="15" type="ORF">chiPu_0004841</name>
</gene>
<feature type="compositionally biased region" description="Polar residues" evidence="11">
    <location>
        <begin position="298"/>
        <end position="307"/>
    </location>
</feature>
<dbReference type="SUPFAM" id="SSF48726">
    <property type="entry name" value="Immunoglobulin"/>
    <property type="match status" value="2"/>
</dbReference>
<dbReference type="InterPro" id="IPR003597">
    <property type="entry name" value="Ig_C1-set"/>
</dbReference>
<feature type="domain" description="Ig-like" evidence="14">
    <location>
        <begin position="122"/>
        <end position="216"/>
    </location>
</feature>
<dbReference type="OMA" id="WIYICIA"/>
<keyword evidence="16" id="KW-1185">Reference proteome</keyword>
<dbReference type="GO" id="GO:0042102">
    <property type="term" value="P:positive regulation of T cell proliferation"/>
    <property type="evidence" value="ECO:0007669"/>
    <property type="project" value="TreeGrafter"/>
</dbReference>
<keyword evidence="7" id="KW-1015">Disulfide bond</keyword>
<dbReference type="PROSITE" id="PS51257">
    <property type="entry name" value="PROKAR_LIPOPROTEIN"/>
    <property type="match status" value="1"/>
</dbReference>
<sequence length="323" mass="36133">MSRGTELLPILILVLSCTVTAEVKQFLSLSNATAGETVTFHCSFPLFRDIKQIVVHWWKAGDRTFLSPKQDSRRVFQIESKASAILRINNLRFGDAGVYYCRVQGEYTGNGTGIRLNVNASPHPLKIIPKFSANGTLTCICKTSGFYPDDYMIAWRKDDQNVERGTKTSVEKNAEGLFEATSYLVETQPAHSGTVYVCEVSHSTLKNPTWVNYTVSIPGSSFSNSFPWWIYICIAIFSLLLIIIVLVICCKCCKRKAPKDNMRTRQCVRCSEPIPMNPKGKEQGLRKSNTPMPAVNPSAGSNINETAPKSKKHRKKERDPKCP</sequence>
<dbReference type="Gene3D" id="2.60.40.10">
    <property type="entry name" value="Immunoglobulins"/>
    <property type="match status" value="2"/>
</dbReference>